<evidence type="ECO:0000256" key="1">
    <source>
        <dbReference type="SAM" id="Phobius"/>
    </source>
</evidence>
<dbReference type="EMBL" id="PNHP01000008">
    <property type="protein sequence ID" value="PMC80747.1"/>
    <property type="molecule type" value="Genomic_DNA"/>
</dbReference>
<dbReference type="RefSeq" id="WP_004814425.1">
    <property type="nucleotide sequence ID" value="NZ_CABKPG010000019.1"/>
</dbReference>
<dbReference type="AlphaFoldDB" id="A0A2N6UGS0"/>
<feature type="transmembrane region" description="Helical" evidence="1">
    <location>
        <begin position="12"/>
        <end position="39"/>
    </location>
</feature>
<accession>A0A2N6UGS0</accession>
<name>A0A2N6UGS0_9FIRM</name>
<gene>
    <name evidence="2" type="ORF">CJ192_08970</name>
</gene>
<keyword evidence="1" id="KW-1133">Transmembrane helix</keyword>
<sequence length="77" mass="8712">MNNKNKIVKIILTILGLILGFKIIKVLFSIVFALFIPILICGGFIIFPILFLLIPLGIIGAIAYLIYKFFVKEKSVW</sequence>
<proteinExistence type="predicted"/>
<keyword evidence="1" id="KW-0472">Membrane</keyword>
<dbReference type="Proteomes" id="UP000235658">
    <property type="component" value="Unassembled WGS sequence"/>
</dbReference>
<evidence type="ECO:0000313" key="3">
    <source>
        <dbReference type="Proteomes" id="UP000235658"/>
    </source>
</evidence>
<reference evidence="2 3" key="1">
    <citation type="submission" date="2017-09" db="EMBL/GenBank/DDBJ databases">
        <title>Bacterial strain isolated from the female urinary microbiota.</title>
        <authorList>
            <person name="Thomas-White K."/>
            <person name="Kumar N."/>
            <person name="Forster S."/>
            <person name="Putonti C."/>
            <person name="Lawley T."/>
            <person name="Wolfe A.J."/>
        </authorList>
    </citation>
    <scope>NUCLEOTIDE SEQUENCE [LARGE SCALE GENOMIC DNA]</scope>
    <source>
        <strain evidence="2 3">UMB0204</strain>
    </source>
</reference>
<evidence type="ECO:0000313" key="2">
    <source>
        <dbReference type="EMBL" id="PMC80747.1"/>
    </source>
</evidence>
<organism evidence="2 3">
    <name type="scientific">Anaerococcus hydrogenalis</name>
    <dbReference type="NCBI Taxonomy" id="33029"/>
    <lineage>
        <taxon>Bacteria</taxon>
        <taxon>Bacillati</taxon>
        <taxon>Bacillota</taxon>
        <taxon>Tissierellia</taxon>
        <taxon>Tissierellales</taxon>
        <taxon>Peptoniphilaceae</taxon>
        <taxon>Anaerococcus</taxon>
    </lineage>
</organism>
<dbReference type="GeneID" id="84579315"/>
<feature type="transmembrane region" description="Helical" evidence="1">
    <location>
        <begin position="45"/>
        <end position="67"/>
    </location>
</feature>
<comment type="caution">
    <text evidence="2">The sequence shown here is derived from an EMBL/GenBank/DDBJ whole genome shotgun (WGS) entry which is preliminary data.</text>
</comment>
<protein>
    <submittedName>
        <fullName evidence="2">Uncharacterized protein</fullName>
    </submittedName>
</protein>
<keyword evidence="1" id="KW-0812">Transmembrane</keyword>